<reference evidence="7 8" key="1">
    <citation type="journal article" date="2016" name="Nat. Commun.">
        <title>Thousands of microbial genomes shed light on interconnected biogeochemical processes in an aquifer system.</title>
        <authorList>
            <person name="Anantharaman K."/>
            <person name="Brown C.T."/>
            <person name="Hug L.A."/>
            <person name="Sharon I."/>
            <person name="Castelle C.J."/>
            <person name="Probst A.J."/>
            <person name="Thomas B.C."/>
            <person name="Singh A."/>
            <person name="Wilkins M.J."/>
            <person name="Karaoz U."/>
            <person name="Brodie E.L."/>
            <person name="Williams K.H."/>
            <person name="Hubbard S.S."/>
            <person name="Banfield J.F."/>
        </authorList>
    </citation>
    <scope>NUCLEOTIDE SEQUENCE [LARGE SCALE GENOMIC DNA]</scope>
</reference>
<feature type="domain" description="D-isomer specific 2-hydroxyacid dehydrogenase catalytic" evidence="5">
    <location>
        <begin position="14"/>
        <end position="92"/>
    </location>
</feature>
<name>A0A1G2NZY4_9BACT</name>
<evidence type="ECO:0000313" key="8">
    <source>
        <dbReference type="Proteomes" id="UP000177269"/>
    </source>
</evidence>
<comment type="caution">
    <text evidence="7">The sequence shown here is derived from an EMBL/GenBank/DDBJ whole genome shotgun (WGS) entry which is preliminary data.</text>
</comment>
<proteinExistence type="inferred from homology"/>
<dbReference type="SUPFAM" id="SSF51735">
    <property type="entry name" value="NAD(P)-binding Rossmann-fold domains"/>
    <property type="match status" value="1"/>
</dbReference>
<sequence length="319" mass="35586">MNLLILNTIGEVFSDEAKNIINELGDVHYMSVSQEELMDKICGYDAAIVGIGLNFDRPVLNKAERLKVLATATTGLDHIDMEFAQTKGIKVLSLRHEEEFLQSLTGTSELVMGLLISIWRLLPHAHESVKNGEWDRERFRGKNIRGKTFGIVGMGRLGRMTAKYGAAMGMKILYTDPNVEGDFGNCYEKVSLHDLLKRSDAVSLHVHLSPETENMINRSTLAIIKPEAVIINTSRGRIVDEDALLDALLEKKIGGYAADVLRDELRFKGKTFGNNPLVEYSKENQNVIIVPHIGGMTHESRKLTDVFIANKLKSFFGKS</sequence>
<dbReference type="EMBL" id="MHSK01000029">
    <property type="protein sequence ID" value="OHA41630.1"/>
    <property type="molecule type" value="Genomic_DNA"/>
</dbReference>
<keyword evidence="3" id="KW-0520">NAD</keyword>
<dbReference type="InterPro" id="IPR050857">
    <property type="entry name" value="D-2-hydroxyacid_DH"/>
</dbReference>
<protein>
    <recommendedName>
        <fullName evidence="9">Hydroxyacid dehydrogenase</fullName>
    </recommendedName>
</protein>
<feature type="domain" description="D-isomer specific 2-hydroxyacid dehydrogenase NAD-binding" evidence="6">
    <location>
        <begin position="112"/>
        <end position="294"/>
    </location>
</feature>
<accession>A0A1G2NZY4</accession>
<dbReference type="SUPFAM" id="SSF52283">
    <property type="entry name" value="Formate/glycerate dehydrogenase catalytic domain-like"/>
    <property type="match status" value="1"/>
</dbReference>
<dbReference type="Pfam" id="PF02826">
    <property type="entry name" value="2-Hacid_dh_C"/>
    <property type="match status" value="1"/>
</dbReference>
<dbReference type="PANTHER" id="PTHR42789:SF1">
    <property type="entry name" value="D-ISOMER SPECIFIC 2-HYDROXYACID DEHYDROGENASE FAMILY PROTEIN (AFU_ORTHOLOGUE AFUA_6G10090)"/>
    <property type="match status" value="1"/>
</dbReference>
<evidence type="ECO:0000256" key="3">
    <source>
        <dbReference type="ARBA" id="ARBA00023027"/>
    </source>
</evidence>
<dbReference type="GO" id="GO:0051287">
    <property type="term" value="F:NAD binding"/>
    <property type="evidence" value="ECO:0007669"/>
    <property type="project" value="InterPro"/>
</dbReference>
<dbReference type="AlphaFoldDB" id="A0A1G2NZY4"/>
<evidence type="ECO:0000256" key="1">
    <source>
        <dbReference type="ARBA" id="ARBA00005854"/>
    </source>
</evidence>
<dbReference type="InterPro" id="IPR006139">
    <property type="entry name" value="D-isomer_2_OHA_DH_cat_dom"/>
</dbReference>
<dbReference type="Proteomes" id="UP000177269">
    <property type="component" value="Unassembled WGS sequence"/>
</dbReference>
<dbReference type="Gene3D" id="3.40.50.720">
    <property type="entry name" value="NAD(P)-binding Rossmann-like Domain"/>
    <property type="match status" value="2"/>
</dbReference>
<evidence type="ECO:0008006" key="9">
    <source>
        <dbReference type="Google" id="ProtNLM"/>
    </source>
</evidence>
<dbReference type="InterPro" id="IPR036291">
    <property type="entry name" value="NAD(P)-bd_dom_sf"/>
</dbReference>
<evidence type="ECO:0000256" key="4">
    <source>
        <dbReference type="RuleBase" id="RU003719"/>
    </source>
</evidence>
<evidence type="ECO:0000256" key="2">
    <source>
        <dbReference type="ARBA" id="ARBA00023002"/>
    </source>
</evidence>
<dbReference type="PANTHER" id="PTHR42789">
    <property type="entry name" value="D-ISOMER SPECIFIC 2-HYDROXYACID DEHYDROGENASE FAMILY PROTEIN (AFU_ORTHOLOGUE AFUA_6G10090)"/>
    <property type="match status" value="1"/>
</dbReference>
<dbReference type="Pfam" id="PF00389">
    <property type="entry name" value="2-Hacid_dh"/>
    <property type="match status" value="1"/>
</dbReference>
<comment type="similarity">
    <text evidence="1 4">Belongs to the D-isomer specific 2-hydroxyacid dehydrogenase family.</text>
</comment>
<organism evidence="7 8">
    <name type="scientific">Candidatus Taylorbacteria bacterium RIFCSPLOWO2_12_FULL_43_20</name>
    <dbReference type="NCBI Taxonomy" id="1802332"/>
    <lineage>
        <taxon>Bacteria</taxon>
        <taxon>Candidatus Tayloriibacteriota</taxon>
    </lineage>
</organism>
<dbReference type="GO" id="GO:0016616">
    <property type="term" value="F:oxidoreductase activity, acting on the CH-OH group of donors, NAD or NADP as acceptor"/>
    <property type="evidence" value="ECO:0007669"/>
    <property type="project" value="InterPro"/>
</dbReference>
<gene>
    <name evidence="7" type="ORF">A3G52_01615</name>
</gene>
<evidence type="ECO:0000313" key="7">
    <source>
        <dbReference type="EMBL" id="OHA41630.1"/>
    </source>
</evidence>
<evidence type="ECO:0000259" key="6">
    <source>
        <dbReference type="Pfam" id="PF02826"/>
    </source>
</evidence>
<keyword evidence="2 4" id="KW-0560">Oxidoreductase</keyword>
<evidence type="ECO:0000259" key="5">
    <source>
        <dbReference type="Pfam" id="PF00389"/>
    </source>
</evidence>
<dbReference type="InterPro" id="IPR006140">
    <property type="entry name" value="D-isomer_DH_NAD-bd"/>
</dbReference>